<dbReference type="PATRIC" id="fig|1503.3.peg.2032"/>
<reference evidence="7" key="1">
    <citation type="submission" date="2015-07" db="EMBL/GenBank/DDBJ databases">
        <title>Draft genome sequence of the purine-degrading Gottschalkia purinilyticum DSM 1384 (formerly Clostridium purinilyticum).</title>
        <authorList>
            <person name="Poehlein A."/>
            <person name="Schiel-Bengelsdorf B."/>
            <person name="Bengelsdorf F.R."/>
            <person name="Daniel R."/>
            <person name="Duerre P."/>
        </authorList>
    </citation>
    <scope>NUCLEOTIDE SEQUENCE [LARGE SCALE GENOMIC DNA]</scope>
    <source>
        <strain evidence="7">DSM 1384</strain>
    </source>
</reference>
<keyword evidence="2" id="KW-0813">Transport</keyword>
<evidence type="ECO:0000259" key="5">
    <source>
        <dbReference type="PROSITE" id="PS50893"/>
    </source>
</evidence>
<dbReference type="PANTHER" id="PTHR43335:SF4">
    <property type="entry name" value="ABC TRANSPORTER, ATP-BINDING PROTEIN"/>
    <property type="match status" value="1"/>
</dbReference>
<dbReference type="STRING" id="1503.CLPU_3c01670"/>
<dbReference type="InterPro" id="IPR027417">
    <property type="entry name" value="P-loop_NTPase"/>
</dbReference>
<dbReference type="EMBL" id="LGSS01000003">
    <property type="protein sequence ID" value="KNF09389.1"/>
    <property type="molecule type" value="Genomic_DNA"/>
</dbReference>
<dbReference type="PANTHER" id="PTHR43335">
    <property type="entry name" value="ABC TRANSPORTER, ATP-BINDING PROTEIN"/>
    <property type="match status" value="1"/>
</dbReference>
<dbReference type="GO" id="GO:0016887">
    <property type="term" value="F:ATP hydrolysis activity"/>
    <property type="evidence" value="ECO:0007669"/>
    <property type="project" value="InterPro"/>
</dbReference>
<dbReference type="Pfam" id="PF00005">
    <property type="entry name" value="ABC_tran"/>
    <property type="match status" value="1"/>
</dbReference>
<evidence type="ECO:0000256" key="3">
    <source>
        <dbReference type="ARBA" id="ARBA00022741"/>
    </source>
</evidence>
<dbReference type="Proteomes" id="UP000037267">
    <property type="component" value="Unassembled WGS sequence"/>
</dbReference>
<dbReference type="RefSeq" id="WP_050354378.1">
    <property type="nucleotide sequence ID" value="NZ_LGSS01000003.1"/>
</dbReference>
<evidence type="ECO:0000256" key="4">
    <source>
        <dbReference type="ARBA" id="ARBA00022840"/>
    </source>
</evidence>
<feature type="domain" description="ABC transporter" evidence="5">
    <location>
        <begin position="6"/>
        <end position="238"/>
    </location>
</feature>
<sequence length="249" mass="28063">MKDKKLEIVNLTKNIRKRTIINDMSFEVYKGDICGFLGPNGSGKTTTIRMIMGLVAPTTGSILISGNDVCKDRINALSKVGAIVESPIFFPYMSGRKNLQNLARLNPDMNRKDQLNKVEESLEIVGLKDRGNDKVKTYSLGMNQRLGIAQALLNNPEVIILDEPANGLDPMGMKELRELIIKLNKEKGITFFISSHLLDELQQMCNRFIIINDGKLLWKGSYEELLSRREDSNRLEDVFIELMSQGGNR</sequence>
<organism evidence="6 7">
    <name type="scientific">Gottschalkia purinilytica</name>
    <name type="common">Clostridium purinilyticum</name>
    <dbReference type="NCBI Taxonomy" id="1503"/>
    <lineage>
        <taxon>Bacteria</taxon>
        <taxon>Bacillati</taxon>
        <taxon>Bacillota</taxon>
        <taxon>Tissierellia</taxon>
        <taxon>Tissierellales</taxon>
        <taxon>Gottschalkiaceae</taxon>
        <taxon>Gottschalkia</taxon>
    </lineage>
</organism>
<comment type="caution">
    <text evidence="6">The sequence shown here is derived from an EMBL/GenBank/DDBJ whole genome shotgun (WGS) entry which is preliminary data.</text>
</comment>
<dbReference type="CDD" id="cd03268">
    <property type="entry name" value="ABC_BcrA_bacitracin_resist"/>
    <property type="match status" value="1"/>
</dbReference>
<evidence type="ECO:0000313" key="6">
    <source>
        <dbReference type="EMBL" id="KNF09389.1"/>
    </source>
</evidence>
<keyword evidence="7" id="KW-1185">Reference proteome</keyword>
<gene>
    <name evidence="6" type="ORF">CLPU_3c01670</name>
</gene>
<dbReference type="PROSITE" id="PS50893">
    <property type="entry name" value="ABC_TRANSPORTER_2"/>
    <property type="match status" value="1"/>
</dbReference>
<proteinExistence type="inferred from homology"/>
<evidence type="ECO:0000256" key="1">
    <source>
        <dbReference type="ARBA" id="ARBA00005417"/>
    </source>
</evidence>
<dbReference type="Gene3D" id="3.40.50.300">
    <property type="entry name" value="P-loop containing nucleotide triphosphate hydrolases"/>
    <property type="match status" value="1"/>
</dbReference>
<dbReference type="OrthoDB" id="9809205at2"/>
<name>A0A0L0WD33_GOTPU</name>
<keyword evidence="4" id="KW-0067">ATP-binding</keyword>
<dbReference type="GO" id="GO:0005524">
    <property type="term" value="F:ATP binding"/>
    <property type="evidence" value="ECO:0007669"/>
    <property type="project" value="UniProtKB-KW"/>
</dbReference>
<protein>
    <submittedName>
        <fullName evidence="6">ABC-type multidrug transport system, ATPase component</fullName>
    </submittedName>
</protein>
<comment type="similarity">
    <text evidence="1">Belongs to the ABC transporter superfamily.</text>
</comment>
<dbReference type="InterPro" id="IPR003439">
    <property type="entry name" value="ABC_transporter-like_ATP-bd"/>
</dbReference>
<dbReference type="SUPFAM" id="SSF52540">
    <property type="entry name" value="P-loop containing nucleoside triphosphate hydrolases"/>
    <property type="match status" value="1"/>
</dbReference>
<evidence type="ECO:0000256" key="2">
    <source>
        <dbReference type="ARBA" id="ARBA00022448"/>
    </source>
</evidence>
<dbReference type="SMART" id="SM00382">
    <property type="entry name" value="AAA"/>
    <property type="match status" value="1"/>
</dbReference>
<dbReference type="AlphaFoldDB" id="A0A0L0WD33"/>
<dbReference type="InterPro" id="IPR003593">
    <property type="entry name" value="AAA+_ATPase"/>
</dbReference>
<evidence type="ECO:0000313" key="7">
    <source>
        <dbReference type="Proteomes" id="UP000037267"/>
    </source>
</evidence>
<accession>A0A0L0WD33</accession>
<keyword evidence="3" id="KW-0547">Nucleotide-binding</keyword>